<reference evidence="1 2" key="1">
    <citation type="submission" date="2020-05" db="EMBL/GenBank/DDBJ databases">
        <title>Genomics and ecology of novel Flavobacterium phages from the Baltic Sea.</title>
        <authorList>
            <person name="Hoetzinger M."/>
            <person name="Nilsson E."/>
            <person name="Holmfeldt K."/>
        </authorList>
    </citation>
    <scope>NUCLEOTIDE SEQUENCE [LARGE SCALE GENOMIC DNA]</scope>
</reference>
<proteinExistence type="predicted"/>
<protein>
    <submittedName>
        <fullName evidence="1">Uncharacterized protein</fullName>
    </submittedName>
</protein>
<evidence type="ECO:0000313" key="2">
    <source>
        <dbReference type="Proteomes" id="UP000510645"/>
    </source>
</evidence>
<keyword evidence="2" id="KW-1185">Reference proteome</keyword>
<dbReference type="EMBL" id="MT497017">
    <property type="protein sequence ID" value="QLF85257.1"/>
    <property type="molecule type" value="Genomic_DNA"/>
</dbReference>
<evidence type="ECO:0000313" key="1">
    <source>
        <dbReference type="EMBL" id="QLF85257.1"/>
    </source>
</evidence>
<sequence>MSDFKDFLEQNEKTLKEEKVLSEINSFLIKPIADSTIHKAKKYRPMKRKYERSKKRPLKKKVVKVISCNREFDFMKFYGIVKRWASVMYDLTIDEIEMLMYFYSEPLFSKKEFDVYNSAMLQKNKSIKRFIDLGLIEALPGNTMIKVAGNRLYRLTIKANRRVSSIYKKLTMQEEISEYSSSNKFFNSYETSYKDKRIAKLMVEYNKKRNEILNGGLGNHLEDEIIREGD</sequence>
<dbReference type="Proteomes" id="UP000510645">
    <property type="component" value="Segment"/>
</dbReference>
<organism evidence="1 2">
    <name type="scientific">Flavobacterium phage vB_FspP_elemoA_7-9A</name>
    <dbReference type="NCBI Taxonomy" id="2743781"/>
    <lineage>
        <taxon>Viruses</taxon>
        <taxon>Duplodnaviria</taxon>
        <taxon>Heunggongvirae</taxon>
        <taxon>Uroviricota</taxon>
        <taxon>Caudoviricetes</taxon>
        <taxon>Elemovirus</taxon>
        <taxon>Elemovirus elemoA</taxon>
    </lineage>
</organism>
<gene>
    <name evidence="1" type="ORF">elemo79Aphanotate_63</name>
</gene>
<name>A0A7D5JRF7_9CAUD</name>
<accession>A0A7D5JRF7</accession>